<keyword evidence="5" id="KW-0804">Transcription</keyword>
<keyword evidence="1" id="KW-0479">Metal-binding</keyword>
<evidence type="ECO:0000259" key="6">
    <source>
        <dbReference type="Pfam" id="PF23121"/>
    </source>
</evidence>
<dbReference type="GO" id="GO:0008270">
    <property type="term" value="F:zinc ion binding"/>
    <property type="evidence" value="ECO:0007669"/>
    <property type="project" value="UniProtKB-KW"/>
</dbReference>
<dbReference type="AlphaFoldDB" id="A0AAV3RBC8"/>
<dbReference type="Pfam" id="PF23121">
    <property type="entry name" value="SPOC_AIPP2"/>
    <property type="match status" value="1"/>
</dbReference>
<keyword evidence="3" id="KW-0862">Zinc</keyword>
<evidence type="ECO:0000256" key="4">
    <source>
        <dbReference type="ARBA" id="ARBA00023015"/>
    </source>
</evidence>
<reference evidence="7 8" key="1">
    <citation type="submission" date="2024-01" db="EMBL/GenBank/DDBJ databases">
        <title>The complete chloroplast genome sequence of Lithospermum erythrorhizon: insights into the phylogenetic relationship among Boraginaceae species and the maternal lineages of purple gromwells.</title>
        <authorList>
            <person name="Okada T."/>
            <person name="Watanabe K."/>
        </authorList>
    </citation>
    <scope>NUCLEOTIDE SEQUENCE [LARGE SCALE GENOMIC DNA]</scope>
</reference>
<protein>
    <recommendedName>
        <fullName evidence="6">AIPP2-like SPOC-like domain-containing protein</fullName>
    </recommendedName>
</protein>
<dbReference type="InterPro" id="IPR049914">
    <property type="entry name" value="PHD1-3/5-6"/>
</dbReference>
<dbReference type="Proteomes" id="UP001454036">
    <property type="component" value="Unassembled WGS sequence"/>
</dbReference>
<organism evidence="7 8">
    <name type="scientific">Lithospermum erythrorhizon</name>
    <name type="common">Purple gromwell</name>
    <name type="synonym">Lithospermum officinale var. erythrorhizon</name>
    <dbReference type="NCBI Taxonomy" id="34254"/>
    <lineage>
        <taxon>Eukaryota</taxon>
        <taxon>Viridiplantae</taxon>
        <taxon>Streptophyta</taxon>
        <taxon>Embryophyta</taxon>
        <taxon>Tracheophyta</taxon>
        <taxon>Spermatophyta</taxon>
        <taxon>Magnoliopsida</taxon>
        <taxon>eudicotyledons</taxon>
        <taxon>Gunneridae</taxon>
        <taxon>Pentapetalae</taxon>
        <taxon>asterids</taxon>
        <taxon>lamiids</taxon>
        <taxon>Boraginales</taxon>
        <taxon>Boraginaceae</taxon>
        <taxon>Boraginoideae</taxon>
        <taxon>Lithospermeae</taxon>
        <taxon>Lithospermum</taxon>
    </lineage>
</organism>
<evidence type="ECO:0000256" key="5">
    <source>
        <dbReference type="ARBA" id="ARBA00023163"/>
    </source>
</evidence>
<keyword evidence="8" id="KW-1185">Reference proteome</keyword>
<evidence type="ECO:0000313" key="8">
    <source>
        <dbReference type="Proteomes" id="UP001454036"/>
    </source>
</evidence>
<dbReference type="InterPro" id="IPR056280">
    <property type="entry name" value="AIPP2-like_SPOC"/>
</dbReference>
<accession>A0AAV3RBC8</accession>
<evidence type="ECO:0000313" key="7">
    <source>
        <dbReference type="EMBL" id="GAA0173590.1"/>
    </source>
</evidence>
<comment type="caution">
    <text evidence="7">The sequence shown here is derived from an EMBL/GenBank/DDBJ whole genome shotgun (WGS) entry which is preliminary data.</text>
</comment>
<evidence type="ECO:0000256" key="2">
    <source>
        <dbReference type="ARBA" id="ARBA00022771"/>
    </source>
</evidence>
<keyword evidence="4" id="KW-0805">Transcription regulation</keyword>
<keyword evidence="2" id="KW-0863">Zinc-finger</keyword>
<gene>
    <name evidence="7" type="ORF">LIER_27173</name>
</gene>
<evidence type="ECO:0000256" key="3">
    <source>
        <dbReference type="ARBA" id="ARBA00022833"/>
    </source>
</evidence>
<sequence>MGEEFTGGQSLEGYAVDPSYSKSIAQENIANKMKYIANGSRNGPALKSIWRGNFEIPNLPFNTNAMSYKGIAAHVSTRVSRRVYEFSKQMPAALHFTFLPQSTWFSSSIYLVKGAKLCSLVEIPYERKYDAEKLHGGCKSACIPLHHSKGELSSIRVELLHVGSFYDTKGNSASVDAARLHHHSRNS</sequence>
<dbReference type="PANTHER" id="PTHR33304:SF36">
    <property type="entry name" value="GB|AAF26970.1-RELATED"/>
    <property type="match status" value="1"/>
</dbReference>
<dbReference type="PANTHER" id="PTHR33304">
    <property type="match status" value="1"/>
</dbReference>
<feature type="domain" description="AIPP2-like SPOC-like" evidence="6">
    <location>
        <begin position="50"/>
        <end position="105"/>
    </location>
</feature>
<dbReference type="GO" id="GO:0034244">
    <property type="term" value="P:negative regulation of transcription elongation by RNA polymerase II"/>
    <property type="evidence" value="ECO:0007669"/>
    <property type="project" value="InterPro"/>
</dbReference>
<evidence type="ECO:0000256" key="1">
    <source>
        <dbReference type="ARBA" id="ARBA00022723"/>
    </source>
</evidence>
<name>A0AAV3RBC8_LITER</name>
<dbReference type="GO" id="GO:0140566">
    <property type="term" value="F:histone reader activity"/>
    <property type="evidence" value="ECO:0007669"/>
    <property type="project" value="InterPro"/>
</dbReference>
<dbReference type="EMBL" id="BAABME010008672">
    <property type="protein sequence ID" value="GAA0173590.1"/>
    <property type="molecule type" value="Genomic_DNA"/>
</dbReference>
<proteinExistence type="predicted"/>